<keyword evidence="3 6" id="KW-0812">Transmembrane</keyword>
<evidence type="ECO:0000256" key="1">
    <source>
        <dbReference type="ARBA" id="ARBA00004651"/>
    </source>
</evidence>
<comment type="subcellular location">
    <subcellularLocation>
        <location evidence="1">Cell membrane</location>
        <topology evidence="1">Multi-pass membrane protein</topology>
    </subcellularLocation>
</comment>
<feature type="domain" description="RDD" evidence="7">
    <location>
        <begin position="39"/>
        <end position="174"/>
    </location>
</feature>
<feature type="transmembrane region" description="Helical" evidence="6">
    <location>
        <begin position="48"/>
        <end position="70"/>
    </location>
</feature>
<dbReference type="Proteomes" id="UP001430290">
    <property type="component" value="Unassembled WGS sequence"/>
</dbReference>
<reference evidence="8" key="1">
    <citation type="submission" date="2021-09" db="EMBL/GenBank/DDBJ databases">
        <authorList>
            <person name="Wu T."/>
            <person name="Guo S.Z."/>
        </authorList>
    </citation>
    <scope>NUCLEOTIDE SEQUENCE</scope>
    <source>
        <strain evidence="8">RSS-23</strain>
    </source>
</reference>
<dbReference type="PANTHER" id="PTHR36115">
    <property type="entry name" value="PROLINE-RICH ANTIGEN HOMOLOG-RELATED"/>
    <property type="match status" value="1"/>
</dbReference>
<name>A0ABS7TEK0_9GAMM</name>
<evidence type="ECO:0000313" key="8">
    <source>
        <dbReference type="EMBL" id="MBZ4186288.1"/>
    </source>
</evidence>
<evidence type="ECO:0000259" key="7">
    <source>
        <dbReference type="Pfam" id="PF06271"/>
    </source>
</evidence>
<evidence type="ECO:0000256" key="4">
    <source>
        <dbReference type="ARBA" id="ARBA00022989"/>
    </source>
</evidence>
<evidence type="ECO:0000256" key="5">
    <source>
        <dbReference type="ARBA" id="ARBA00023136"/>
    </source>
</evidence>
<sequence length="181" mass="19197">MDPYNSADALNISKQQDNPYAVPSAKLAELHETGQWEKAGRGVRLGAVLIDGVPIAIVGILAAILIPIVGNDGKGGVSASGMALLGIIVLLMLGYVAYQLTLLHRHGQTFGKKMLGIKIVRSDGSRAGLGRIFWLRMFVPGLIGAIPLVGGLFSLIDPLFIFGEEKRCVHDLIADTIVVTA</sequence>
<evidence type="ECO:0000256" key="2">
    <source>
        <dbReference type="ARBA" id="ARBA00022475"/>
    </source>
</evidence>
<comment type="caution">
    <text evidence="8">The sequence shown here is derived from an EMBL/GenBank/DDBJ whole genome shotgun (WGS) entry which is preliminary data.</text>
</comment>
<feature type="transmembrane region" description="Helical" evidence="6">
    <location>
        <begin position="133"/>
        <end position="156"/>
    </location>
</feature>
<feature type="transmembrane region" description="Helical" evidence="6">
    <location>
        <begin position="82"/>
        <end position="103"/>
    </location>
</feature>
<evidence type="ECO:0000313" key="9">
    <source>
        <dbReference type="Proteomes" id="UP001430290"/>
    </source>
</evidence>
<keyword evidence="9" id="KW-1185">Reference proteome</keyword>
<evidence type="ECO:0000256" key="3">
    <source>
        <dbReference type="ARBA" id="ARBA00022692"/>
    </source>
</evidence>
<keyword evidence="5 6" id="KW-0472">Membrane</keyword>
<dbReference type="Pfam" id="PF06271">
    <property type="entry name" value="RDD"/>
    <property type="match status" value="1"/>
</dbReference>
<accession>A0ABS7TEK0</accession>
<evidence type="ECO:0000256" key="6">
    <source>
        <dbReference type="SAM" id="Phobius"/>
    </source>
</evidence>
<organism evidence="8 9">
    <name type="scientific">Thermomonas beijingensis</name>
    <dbReference type="NCBI Taxonomy" id="2872701"/>
    <lineage>
        <taxon>Bacteria</taxon>
        <taxon>Pseudomonadati</taxon>
        <taxon>Pseudomonadota</taxon>
        <taxon>Gammaproteobacteria</taxon>
        <taxon>Lysobacterales</taxon>
        <taxon>Lysobacteraceae</taxon>
        <taxon>Thermomonas</taxon>
    </lineage>
</organism>
<dbReference type="RefSeq" id="WP_223628870.1">
    <property type="nucleotide sequence ID" value="NZ_JAIQDJ010000003.1"/>
</dbReference>
<gene>
    <name evidence="8" type="ORF">K7B09_08135</name>
</gene>
<keyword evidence="2" id="KW-1003">Cell membrane</keyword>
<keyword evidence="4 6" id="KW-1133">Transmembrane helix</keyword>
<proteinExistence type="predicted"/>
<dbReference type="InterPro" id="IPR051791">
    <property type="entry name" value="Pra-immunoreactive"/>
</dbReference>
<dbReference type="EMBL" id="JAIQDJ010000003">
    <property type="protein sequence ID" value="MBZ4186288.1"/>
    <property type="molecule type" value="Genomic_DNA"/>
</dbReference>
<dbReference type="InterPro" id="IPR010432">
    <property type="entry name" value="RDD"/>
</dbReference>
<protein>
    <submittedName>
        <fullName evidence="8">RDD family protein</fullName>
    </submittedName>
</protein>